<evidence type="ECO:0000259" key="15">
    <source>
        <dbReference type="PROSITE" id="PS50850"/>
    </source>
</evidence>
<gene>
    <name evidence="16" type="ORF">ECRASSUSDP1_LOCUS855</name>
</gene>
<dbReference type="InterPro" id="IPR005828">
    <property type="entry name" value="MFS_sugar_transport-like"/>
</dbReference>
<dbReference type="PANTHER" id="PTHR48022">
    <property type="entry name" value="PLASTIDIC GLUCOSE TRANSPORTER 4"/>
    <property type="match status" value="1"/>
</dbReference>
<dbReference type="GO" id="GO:0005351">
    <property type="term" value="F:carbohydrate:proton symporter activity"/>
    <property type="evidence" value="ECO:0007669"/>
    <property type="project" value="TreeGrafter"/>
</dbReference>
<reference evidence="16" key="1">
    <citation type="submission" date="2023-07" db="EMBL/GenBank/DDBJ databases">
        <authorList>
            <consortium name="AG Swart"/>
            <person name="Singh M."/>
            <person name="Singh A."/>
            <person name="Seah K."/>
            <person name="Emmerich C."/>
        </authorList>
    </citation>
    <scope>NUCLEOTIDE SEQUENCE</scope>
    <source>
        <strain evidence="16">DP1</strain>
    </source>
</reference>
<feature type="transmembrane region" description="Helical" evidence="14">
    <location>
        <begin position="55"/>
        <end position="79"/>
    </location>
</feature>
<feature type="transmembrane region" description="Helical" evidence="14">
    <location>
        <begin position="188"/>
        <end position="210"/>
    </location>
</feature>
<evidence type="ECO:0000256" key="14">
    <source>
        <dbReference type="SAM" id="Phobius"/>
    </source>
</evidence>
<dbReference type="SUPFAM" id="SSF103473">
    <property type="entry name" value="MFS general substrate transporter"/>
    <property type="match status" value="1"/>
</dbReference>
<evidence type="ECO:0000256" key="5">
    <source>
        <dbReference type="ARBA" id="ARBA00022989"/>
    </source>
</evidence>
<sequence length="489" mass="53807">MTHQSINKGYLIPMAVTAALGFLALGYSLAYYNAFTDIMYKKYAEKGQQVVQDKNIFNSLVSGVVPFGAIFGSVMIGLIVDKGRRFSLLVVASVLMAATLLSLVFNFYALVLGRLCMGICIGCYATLCPLYISEISPPELSGLLGVFTQMGACTGAFIAFSVPFIMPLSESSEVSEQNQGFSVDSHNWRMIFGLPFMIGLAQLLLLTLVFKHETPLFYLKKRDKSNYAKIMKLIYVGWKPDTDIELAEIKEVNRLIELKEASRDESMSCNRSLLESQNSKAGRKSPPGYKKALLIGSALSIMQQLTGIGCVVFFSNEIFIVGRTGFDAAYSARVGTLLVGVVGFLGTGLSIPLQKFFGRVTFIQFSEIIICISLTLSGVCACMGSQFGIIIFTLIFIFMFNFGIGQAMWAYCPEILDSRGCSIVALLNMICCCIFGIFTNLAFKYLTAQGVYFGLAAIQVFTITFVWAFVKETKGKTKQECEQLYAIKN</sequence>
<dbReference type="InterPro" id="IPR020846">
    <property type="entry name" value="MFS_dom"/>
</dbReference>
<evidence type="ECO:0000313" key="17">
    <source>
        <dbReference type="Proteomes" id="UP001295684"/>
    </source>
</evidence>
<dbReference type="InterPro" id="IPR003663">
    <property type="entry name" value="Sugar/inositol_transpt"/>
</dbReference>
<evidence type="ECO:0000313" key="16">
    <source>
        <dbReference type="EMBL" id="CAI2359563.1"/>
    </source>
</evidence>
<name>A0AAD1X1G1_EUPCR</name>
<dbReference type="GO" id="GO:0016020">
    <property type="term" value="C:membrane"/>
    <property type="evidence" value="ECO:0007669"/>
    <property type="project" value="UniProtKB-SubCell"/>
</dbReference>
<comment type="catalytic activity">
    <reaction evidence="9">
        <text>D-xylose(out) = D-xylose(in)</text>
        <dbReference type="Rhea" id="RHEA:78427"/>
        <dbReference type="ChEBI" id="CHEBI:53455"/>
    </reaction>
    <physiologicalReaction direction="left-to-right" evidence="9">
        <dbReference type="Rhea" id="RHEA:78428"/>
    </physiologicalReaction>
</comment>
<proteinExistence type="inferred from homology"/>
<feature type="transmembrane region" description="Helical" evidence="14">
    <location>
        <begin position="144"/>
        <end position="168"/>
    </location>
</feature>
<keyword evidence="5 14" id="KW-1133">Transmembrane helix</keyword>
<comment type="catalytic activity">
    <reaction evidence="7">
        <text>D-galactose(in) = D-galactose(out)</text>
        <dbReference type="Rhea" id="RHEA:34915"/>
        <dbReference type="ChEBI" id="CHEBI:4139"/>
    </reaction>
    <physiologicalReaction direction="right-to-left" evidence="7">
        <dbReference type="Rhea" id="RHEA:34917"/>
    </physiologicalReaction>
</comment>
<dbReference type="InterPro" id="IPR050360">
    <property type="entry name" value="MFS_Sugar_Transporters"/>
</dbReference>
<feature type="transmembrane region" description="Helical" evidence="14">
    <location>
        <begin position="365"/>
        <end position="384"/>
    </location>
</feature>
<comment type="subunit">
    <text evidence="3">Homodimer.</text>
</comment>
<evidence type="ECO:0000256" key="3">
    <source>
        <dbReference type="ARBA" id="ARBA00011738"/>
    </source>
</evidence>
<dbReference type="PRINTS" id="PR00171">
    <property type="entry name" value="SUGRTRNSPORT"/>
</dbReference>
<comment type="caution">
    <text evidence="16">The sequence shown here is derived from an EMBL/GenBank/DDBJ whole genome shotgun (WGS) entry which is preliminary data.</text>
</comment>
<evidence type="ECO:0000256" key="1">
    <source>
        <dbReference type="ARBA" id="ARBA00004141"/>
    </source>
</evidence>
<feature type="transmembrane region" description="Helical" evidence="14">
    <location>
        <begin position="423"/>
        <end position="443"/>
    </location>
</feature>
<keyword evidence="4 14" id="KW-0812">Transmembrane</keyword>
<evidence type="ECO:0000256" key="2">
    <source>
        <dbReference type="ARBA" id="ARBA00010992"/>
    </source>
</evidence>
<evidence type="ECO:0000256" key="13">
    <source>
        <dbReference type="ARBA" id="ARBA00044780"/>
    </source>
</evidence>
<evidence type="ECO:0000256" key="12">
    <source>
        <dbReference type="ARBA" id="ARBA00044710"/>
    </source>
</evidence>
<keyword evidence="6 14" id="KW-0472">Membrane</keyword>
<comment type="catalytic activity">
    <reaction evidence="11">
        <text>D-glucosamine(out) = D-glucosamine(in)</text>
        <dbReference type="Rhea" id="RHEA:78423"/>
        <dbReference type="ChEBI" id="CHEBI:58723"/>
    </reaction>
    <physiologicalReaction direction="left-to-right" evidence="11">
        <dbReference type="Rhea" id="RHEA:78424"/>
    </physiologicalReaction>
</comment>
<evidence type="ECO:0000256" key="4">
    <source>
        <dbReference type="ARBA" id="ARBA00022692"/>
    </source>
</evidence>
<feature type="transmembrane region" description="Helical" evidence="14">
    <location>
        <begin position="111"/>
        <end position="132"/>
    </location>
</feature>
<evidence type="ECO:0000256" key="11">
    <source>
        <dbReference type="ARBA" id="ARBA00044668"/>
    </source>
</evidence>
<evidence type="ECO:0000256" key="6">
    <source>
        <dbReference type="ARBA" id="ARBA00023136"/>
    </source>
</evidence>
<dbReference type="Pfam" id="PF00083">
    <property type="entry name" value="Sugar_tr"/>
    <property type="match status" value="1"/>
</dbReference>
<feature type="domain" description="Major facilitator superfamily (MFS) profile" evidence="15">
    <location>
        <begin position="14"/>
        <end position="474"/>
    </location>
</feature>
<feature type="transmembrane region" description="Helical" evidence="14">
    <location>
        <begin position="292"/>
        <end position="314"/>
    </location>
</feature>
<evidence type="ECO:0000256" key="10">
    <source>
        <dbReference type="ARBA" id="ARBA00044662"/>
    </source>
</evidence>
<organism evidence="16 17">
    <name type="scientific">Euplotes crassus</name>
    <dbReference type="NCBI Taxonomy" id="5936"/>
    <lineage>
        <taxon>Eukaryota</taxon>
        <taxon>Sar</taxon>
        <taxon>Alveolata</taxon>
        <taxon>Ciliophora</taxon>
        <taxon>Intramacronucleata</taxon>
        <taxon>Spirotrichea</taxon>
        <taxon>Hypotrichia</taxon>
        <taxon>Euplotida</taxon>
        <taxon>Euplotidae</taxon>
        <taxon>Moneuplotes</taxon>
    </lineage>
</organism>
<accession>A0AAD1X1G1</accession>
<dbReference type="EMBL" id="CAMPGE010000805">
    <property type="protein sequence ID" value="CAI2359563.1"/>
    <property type="molecule type" value="Genomic_DNA"/>
</dbReference>
<comment type="catalytic activity">
    <reaction evidence="12">
        <text>D-fructose(out) = D-fructose(in)</text>
        <dbReference type="Rhea" id="RHEA:60372"/>
        <dbReference type="ChEBI" id="CHEBI:37721"/>
    </reaction>
    <physiologicalReaction direction="left-to-right" evidence="12">
        <dbReference type="Rhea" id="RHEA:60373"/>
    </physiologicalReaction>
</comment>
<evidence type="ECO:0000256" key="9">
    <source>
        <dbReference type="ARBA" id="ARBA00044656"/>
    </source>
</evidence>
<feature type="transmembrane region" description="Helical" evidence="14">
    <location>
        <begin position="12"/>
        <end position="35"/>
    </location>
</feature>
<comment type="catalytic activity">
    <reaction evidence="10">
        <text>D-mannose(out) = D-mannose(in)</text>
        <dbReference type="Rhea" id="RHEA:78391"/>
        <dbReference type="ChEBI" id="CHEBI:4208"/>
    </reaction>
    <physiologicalReaction direction="left-to-right" evidence="10">
        <dbReference type="Rhea" id="RHEA:78392"/>
    </physiologicalReaction>
</comment>
<dbReference type="PANTHER" id="PTHR48022:SF2">
    <property type="entry name" value="PLASTIDIC GLUCOSE TRANSPORTER 4"/>
    <property type="match status" value="1"/>
</dbReference>
<dbReference type="Gene3D" id="1.20.1250.20">
    <property type="entry name" value="MFS general substrate transporter like domains"/>
    <property type="match status" value="1"/>
</dbReference>
<dbReference type="AlphaFoldDB" id="A0AAD1X1G1"/>
<dbReference type="PROSITE" id="PS50850">
    <property type="entry name" value="MFS"/>
    <property type="match status" value="1"/>
</dbReference>
<dbReference type="Proteomes" id="UP001295684">
    <property type="component" value="Unassembled WGS sequence"/>
</dbReference>
<comment type="subcellular location">
    <subcellularLocation>
        <location evidence="1">Membrane</location>
        <topology evidence="1">Multi-pass membrane protein</topology>
    </subcellularLocation>
</comment>
<comment type="catalytic activity">
    <reaction evidence="8">
        <text>D-glucose(out) = D-glucose(in)</text>
        <dbReference type="Rhea" id="RHEA:60376"/>
        <dbReference type="ChEBI" id="CHEBI:4167"/>
    </reaction>
    <physiologicalReaction direction="left-to-right" evidence="8">
        <dbReference type="Rhea" id="RHEA:60377"/>
    </physiologicalReaction>
</comment>
<comment type="similarity">
    <text evidence="2">Belongs to the major facilitator superfamily. Sugar transporter (TC 2.A.1.1) family.</text>
</comment>
<protein>
    <recommendedName>
        <fullName evidence="13">Hexose transporter 1</fullName>
    </recommendedName>
</protein>
<evidence type="ECO:0000256" key="7">
    <source>
        <dbReference type="ARBA" id="ARBA00044637"/>
    </source>
</evidence>
<feature type="transmembrane region" description="Helical" evidence="14">
    <location>
        <begin position="390"/>
        <end position="411"/>
    </location>
</feature>
<feature type="transmembrane region" description="Helical" evidence="14">
    <location>
        <begin position="449"/>
        <end position="470"/>
    </location>
</feature>
<evidence type="ECO:0000256" key="8">
    <source>
        <dbReference type="ARBA" id="ARBA00044648"/>
    </source>
</evidence>
<keyword evidence="17" id="KW-1185">Reference proteome</keyword>
<feature type="transmembrane region" description="Helical" evidence="14">
    <location>
        <begin position="86"/>
        <end position="105"/>
    </location>
</feature>
<feature type="transmembrane region" description="Helical" evidence="14">
    <location>
        <begin position="334"/>
        <end position="353"/>
    </location>
</feature>
<dbReference type="InterPro" id="IPR036259">
    <property type="entry name" value="MFS_trans_sf"/>
</dbReference>